<protein>
    <recommendedName>
        <fullName evidence="6">Sigma-54 factor interaction domain-containing protein</fullName>
    </recommendedName>
</protein>
<dbReference type="PROSITE" id="PS00688">
    <property type="entry name" value="SIGMA54_INTERACT_3"/>
    <property type="match status" value="1"/>
</dbReference>
<name>A0A918VTE0_9GAMM</name>
<gene>
    <name evidence="7" type="ORF">GCM10008090_33880</name>
</gene>
<dbReference type="EMBL" id="BMXA01000009">
    <property type="protein sequence ID" value="GHA21143.1"/>
    <property type="molecule type" value="Genomic_DNA"/>
</dbReference>
<dbReference type="PROSITE" id="PS00675">
    <property type="entry name" value="SIGMA54_INTERACT_1"/>
    <property type="match status" value="1"/>
</dbReference>
<comment type="caution">
    <text evidence="7">The sequence shown here is derived from an EMBL/GenBank/DDBJ whole genome shotgun (WGS) entry which is preliminary data.</text>
</comment>
<dbReference type="Gene3D" id="1.10.10.60">
    <property type="entry name" value="Homeodomain-like"/>
    <property type="match status" value="1"/>
</dbReference>
<feature type="domain" description="Sigma-54 factor interaction" evidence="6">
    <location>
        <begin position="132"/>
        <end position="361"/>
    </location>
</feature>
<evidence type="ECO:0000256" key="5">
    <source>
        <dbReference type="ARBA" id="ARBA00023163"/>
    </source>
</evidence>
<organism evidence="7 8">
    <name type="scientific">Arenicella chitinivorans</name>
    <dbReference type="NCBI Taxonomy" id="1329800"/>
    <lineage>
        <taxon>Bacteria</taxon>
        <taxon>Pseudomonadati</taxon>
        <taxon>Pseudomonadota</taxon>
        <taxon>Gammaproteobacteria</taxon>
        <taxon>Arenicellales</taxon>
        <taxon>Arenicellaceae</taxon>
        <taxon>Arenicella</taxon>
    </lineage>
</organism>
<keyword evidence="8" id="KW-1185">Reference proteome</keyword>
<dbReference type="InterPro" id="IPR025944">
    <property type="entry name" value="Sigma_54_int_dom_CS"/>
</dbReference>
<dbReference type="SMART" id="SM00382">
    <property type="entry name" value="AAA"/>
    <property type="match status" value="1"/>
</dbReference>
<dbReference type="CDD" id="cd00009">
    <property type="entry name" value="AAA"/>
    <property type="match status" value="1"/>
</dbReference>
<evidence type="ECO:0000256" key="3">
    <source>
        <dbReference type="ARBA" id="ARBA00023015"/>
    </source>
</evidence>
<evidence type="ECO:0000256" key="1">
    <source>
        <dbReference type="ARBA" id="ARBA00022741"/>
    </source>
</evidence>
<dbReference type="InterPro" id="IPR002078">
    <property type="entry name" value="Sigma_54_int"/>
</dbReference>
<evidence type="ECO:0000259" key="6">
    <source>
        <dbReference type="PROSITE" id="PS50045"/>
    </source>
</evidence>
<dbReference type="InterPro" id="IPR009057">
    <property type="entry name" value="Homeodomain-like_sf"/>
</dbReference>
<reference evidence="7" key="1">
    <citation type="journal article" date="2014" name="Int. J. Syst. Evol. Microbiol.">
        <title>Complete genome sequence of Corynebacterium casei LMG S-19264T (=DSM 44701T), isolated from a smear-ripened cheese.</title>
        <authorList>
            <consortium name="US DOE Joint Genome Institute (JGI-PGF)"/>
            <person name="Walter F."/>
            <person name="Albersmeier A."/>
            <person name="Kalinowski J."/>
            <person name="Ruckert C."/>
        </authorList>
    </citation>
    <scope>NUCLEOTIDE SEQUENCE</scope>
    <source>
        <strain evidence="7">KCTC 12711</strain>
    </source>
</reference>
<dbReference type="AlphaFoldDB" id="A0A918VTE0"/>
<dbReference type="InterPro" id="IPR027417">
    <property type="entry name" value="P-loop_NTPase"/>
</dbReference>
<keyword evidence="5" id="KW-0804">Transcription</keyword>
<keyword evidence="1" id="KW-0547">Nucleotide-binding</keyword>
<accession>A0A918VTE0</accession>
<dbReference type="PANTHER" id="PTHR32071">
    <property type="entry name" value="TRANSCRIPTIONAL REGULATORY PROTEIN"/>
    <property type="match status" value="1"/>
</dbReference>
<reference evidence="7" key="2">
    <citation type="submission" date="2020-09" db="EMBL/GenBank/DDBJ databases">
        <authorList>
            <person name="Sun Q."/>
            <person name="Kim S."/>
        </authorList>
    </citation>
    <scope>NUCLEOTIDE SEQUENCE</scope>
    <source>
        <strain evidence="7">KCTC 12711</strain>
    </source>
</reference>
<dbReference type="SUPFAM" id="SSF46689">
    <property type="entry name" value="Homeodomain-like"/>
    <property type="match status" value="1"/>
</dbReference>
<proteinExistence type="predicted"/>
<dbReference type="RefSeq" id="WP_229794347.1">
    <property type="nucleotide sequence ID" value="NZ_BMXA01000009.1"/>
</dbReference>
<dbReference type="InterPro" id="IPR025662">
    <property type="entry name" value="Sigma_54_int_dom_ATP-bd_1"/>
</dbReference>
<dbReference type="Pfam" id="PF25601">
    <property type="entry name" value="AAA_lid_14"/>
    <property type="match status" value="1"/>
</dbReference>
<keyword evidence="3" id="KW-0805">Transcription regulation</keyword>
<dbReference type="InterPro" id="IPR058031">
    <property type="entry name" value="AAA_lid_NorR"/>
</dbReference>
<dbReference type="Pfam" id="PF00158">
    <property type="entry name" value="Sigma54_activat"/>
    <property type="match status" value="1"/>
</dbReference>
<keyword evidence="2" id="KW-0067">ATP-binding</keyword>
<evidence type="ECO:0000256" key="4">
    <source>
        <dbReference type="ARBA" id="ARBA00023125"/>
    </source>
</evidence>
<dbReference type="Proteomes" id="UP000614811">
    <property type="component" value="Unassembled WGS sequence"/>
</dbReference>
<evidence type="ECO:0000256" key="2">
    <source>
        <dbReference type="ARBA" id="ARBA00022840"/>
    </source>
</evidence>
<dbReference type="GO" id="GO:0005524">
    <property type="term" value="F:ATP binding"/>
    <property type="evidence" value="ECO:0007669"/>
    <property type="project" value="UniProtKB-KW"/>
</dbReference>
<dbReference type="InterPro" id="IPR003593">
    <property type="entry name" value="AAA+_ATPase"/>
</dbReference>
<dbReference type="FunFam" id="3.40.50.300:FF:000006">
    <property type="entry name" value="DNA-binding transcriptional regulator NtrC"/>
    <property type="match status" value="1"/>
</dbReference>
<keyword evidence="4" id="KW-0238">DNA-binding</keyword>
<dbReference type="PROSITE" id="PS50045">
    <property type="entry name" value="SIGMA54_INTERACT_4"/>
    <property type="match status" value="1"/>
</dbReference>
<dbReference type="PROSITE" id="PS00676">
    <property type="entry name" value="SIGMA54_INTERACT_2"/>
    <property type="match status" value="1"/>
</dbReference>
<dbReference type="GO" id="GO:0006355">
    <property type="term" value="P:regulation of DNA-templated transcription"/>
    <property type="evidence" value="ECO:0007669"/>
    <property type="project" value="InterPro"/>
</dbReference>
<sequence length="460" mass="52140">MLSFIGPVVVAVPNLPFDVTQLHHNLQQLGVEVRLIPYSKYDEMDLAPLIVCIHDGERHADLLHTLNEREVTYMLWQASAPQRGHLISFASHIAPQKTSLSLDDCVSALIQSHIRRESVQFSTSHNLWLNSIIGNSMAFNGTMKLAMKIAKIDCDVLIQGETGTGKELIARLIHYESERRDHPFVPINCGAFSDELLLSELFGHTKGAYTGAVSNRVGLIEQAENGTLFLDEIDSLSSKAQVALLRYLQDREIRPQGGNTLKKTNIRVVAASNKSLQDLVERNQFRDDLLFRLDVLHIDLPPLRERDSDIHLLSQFFMRKAAKEYNLQAKVFSPNMIRAMSAYQWPGNIRQLQNIVTRLCLLSEQFVIRLSPASTLAGVDWSAYLVKETHLSVPLGMQQEKRQVVEAFESSYLKRVLALSAGNVSRAAKIARKERRSFMRLMQKYQLDRRDFEAGHNAER</sequence>
<evidence type="ECO:0000313" key="7">
    <source>
        <dbReference type="EMBL" id="GHA21143.1"/>
    </source>
</evidence>
<dbReference type="InterPro" id="IPR025943">
    <property type="entry name" value="Sigma_54_int_dom_ATP-bd_2"/>
</dbReference>
<dbReference type="Gene3D" id="1.10.8.60">
    <property type="match status" value="1"/>
</dbReference>
<dbReference type="Gene3D" id="3.40.50.300">
    <property type="entry name" value="P-loop containing nucleotide triphosphate hydrolases"/>
    <property type="match status" value="1"/>
</dbReference>
<dbReference type="SUPFAM" id="SSF52540">
    <property type="entry name" value="P-loop containing nucleoside triphosphate hydrolases"/>
    <property type="match status" value="1"/>
</dbReference>
<evidence type="ECO:0000313" key="8">
    <source>
        <dbReference type="Proteomes" id="UP000614811"/>
    </source>
</evidence>
<dbReference type="GO" id="GO:0003677">
    <property type="term" value="F:DNA binding"/>
    <property type="evidence" value="ECO:0007669"/>
    <property type="project" value="UniProtKB-KW"/>
</dbReference>